<evidence type="ECO:0000256" key="8">
    <source>
        <dbReference type="ARBA" id="ARBA00022884"/>
    </source>
</evidence>
<evidence type="ECO:0000256" key="6">
    <source>
        <dbReference type="ARBA" id="ARBA00022801"/>
    </source>
</evidence>
<dbReference type="GO" id="GO:0019843">
    <property type="term" value="F:rRNA binding"/>
    <property type="evidence" value="ECO:0007669"/>
    <property type="project" value="UniProtKB-KW"/>
</dbReference>
<dbReference type="OrthoDB" id="9809485at2"/>
<evidence type="ECO:0000256" key="2">
    <source>
        <dbReference type="ARBA" id="ARBA00022517"/>
    </source>
</evidence>
<comment type="similarity">
    <text evidence="10">Belongs to the TRAFAC class YlqF/YawG GTPase family. RsgA subfamily.</text>
</comment>
<evidence type="ECO:0000259" key="11">
    <source>
        <dbReference type="PROSITE" id="PS50936"/>
    </source>
</evidence>
<protein>
    <recommendedName>
        <fullName evidence="10">Small ribosomal subunit biogenesis GTPase RsgA</fullName>
        <ecNumber evidence="10">3.6.1.-</ecNumber>
    </recommendedName>
</protein>
<proteinExistence type="inferred from homology"/>
<evidence type="ECO:0000256" key="3">
    <source>
        <dbReference type="ARBA" id="ARBA00022723"/>
    </source>
</evidence>
<dbReference type="Proteomes" id="UP000283469">
    <property type="component" value="Unassembled WGS sequence"/>
</dbReference>
<accession>A0A418YPK6</accession>
<dbReference type="CDD" id="cd01854">
    <property type="entry name" value="YjeQ_EngC"/>
    <property type="match status" value="1"/>
</dbReference>
<name>A0A418YPK6_9SPHN</name>
<evidence type="ECO:0000256" key="7">
    <source>
        <dbReference type="ARBA" id="ARBA00022833"/>
    </source>
</evidence>
<dbReference type="SUPFAM" id="SSF52540">
    <property type="entry name" value="P-loop containing nucleoside triphosphate hydrolases"/>
    <property type="match status" value="1"/>
</dbReference>
<dbReference type="GO" id="GO:0042274">
    <property type="term" value="P:ribosomal small subunit biogenesis"/>
    <property type="evidence" value="ECO:0007669"/>
    <property type="project" value="UniProtKB-UniRule"/>
</dbReference>
<feature type="binding site" evidence="10">
    <location>
        <position position="285"/>
    </location>
    <ligand>
        <name>Zn(2+)</name>
        <dbReference type="ChEBI" id="CHEBI:29105"/>
    </ligand>
</feature>
<evidence type="ECO:0000313" key="14">
    <source>
        <dbReference type="Proteomes" id="UP000283469"/>
    </source>
</evidence>
<keyword evidence="7 10" id="KW-0862">Zinc</keyword>
<dbReference type="HAMAP" id="MF_01820">
    <property type="entry name" value="GTPase_RsgA"/>
    <property type="match status" value="1"/>
</dbReference>
<dbReference type="RefSeq" id="WP_119748498.1">
    <property type="nucleotide sequence ID" value="NZ_QVRA01000017.1"/>
</dbReference>
<comment type="caution">
    <text evidence="13">The sequence shown here is derived from an EMBL/GenBank/DDBJ whole genome shotgun (WGS) entry which is preliminary data.</text>
</comment>
<evidence type="ECO:0000313" key="13">
    <source>
        <dbReference type="EMBL" id="RJG53287.1"/>
    </source>
</evidence>
<dbReference type="PANTHER" id="PTHR32120">
    <property type="entry name" value="SMALL RIBOSOMAL SUBUNIT BIOGENESIS GTPASE RSGA"/>
    <property type="match status" value="1"/>
</dbReference>
<evidence type="ECO:0000256" key="9">
    <source>
        <dbReference type="ARBA" id="ARBA00023134"/>
    </source>
</evidence>
<keyword evidence="9 10" id="KW-0342">GTP-binding</keyword>
<dbReference type="PANTHER" id="PTHR32120:SF10">
    <property type="entry name" value="SMALL RIBOSOMAL SUBUNIT BIOGENESIS GTPASE RSGA"/>
    <property type="match status" value="1"/>
</dbReference>
<dbReference type="InterPro" id="IPR027417">
    <property type="entry name" value="P-loop_NTPase"/>
</dbReference>
<keyword evidence="4 10" id="KW-0699">rRNA-binding</keyword>
<dbReference type="GO" id="GO:0046872">
    <property type="term" value="F:metal ion binding"/>
    <property type="evidence" value="ECO:0007669"/>
    <property type="project" value="UniProtKB-KW"/>
</dbReference>
<dbReference type="Gene3D" id="3.40.50.300">
    <property type="entry name" value="P-loop containing nucleotide triphosphate hydrolases"/>
    <property type="match status" value="1"/>
</dbReference>
<keyword evidence="1 10" id="KW-0963">Cytoplasm</keyword>
<comment type="function">
    <text evidence="10">One of several proteins that assist in the late maturation steps of the functional core of the 30S ribosomal subunit. Helps release RbfA from mature subunits. May play a role in the assembly of ribosomal proteins into the subunit. Circularly permuted GTPase that catalyzes slow GTP hydrolysis, GTPase activity is stimulated by the 30S ribosomal subunit.</text>
</comment>
<dbReference type="EMBL" id="QVRA01000017">
    <property type="protein sequence ID" value="RJG53287.1"/>
    <property type="molecule type" value="Genomic_DNA"/>
</dbReference>
<evidence type="ECO:0000256" key="1">
    <source>
        <dbReference type="ARBA" id="ARBA00022490"/>
    </source>
</evidence>
<feature type="binding site" evidence="10">
    <location>
        <position position="287"/>
    </location>
    <ligand>
        <name>Zn(2+)</name>
        <dbReference type="ChEBI" id="CHEBI:29105"/>
    </ligand>
</feature>
<dbReference type="GO" id="GO:0003924">
    <property type="term" value="F:GTPase activity"/>
    <property type="evidence" value="ECO:0007669"/>
    <property type="project" value="UniProtKB-UniRule"/>
</dbReference>
<dbReference type="Pfam" id="PF03193">
    <property type="entry name" value="RsgA_GTPase"/>
    <property type="match status" value="1"/>
</dbReference>
<keyword evidence="3 10" id="KW-0479">Metal-binding</keyword>
<evidence type="ECO:0000256" key="5">
    <source>
        <dbReference type="ARBA" id="ARBA00022741"/>
    </source>
</evidence>
<keyword evidence="6 10" id="KW-0378">Hydrolase</keyword>
<dbReference type="GO" id="GO:0005737">
    <property type="term" value="C:cytoplasm"/>
    <property type="evidence" value="ECO:0007669"/>
    <property type="project" value="UniProtKB-SubCell"/>
</dbReference>
<dbReference type="NCBIfam" id="TIGR00157">
    <property type="entry name" value="ribosome small subunit-dependent GTPase A"/>
    <property type="match status" value="1"/>
</dbReference>
<keyword evidence="5 10" id="KW-0547">Nucleotide-binding</keyword>
<dbReference type="EC" id="3.6.1.-" evidence="10"/>
<feature type="binding site" evidence="10">
    <location>
        <position position="293"/>
    </location>
    <ligand>
        <name>Zn(2+)</name>
        <dbReference type="ChEBI" id="CHEBI:29105"/>
    </ligand>
</feature>
<comment type="subcellular location">
    <subcellularLocation>
        <location evidence="10">Cytoplasm</location>
    </subcellularLocation>
</comment>
<dbReference type="GO" id="GO:0005525">
    <property type="term" value="F:GTP binding"/>
    <property type="evidence" value="ECO:0007669"/>
    <property type="project" value="UniProtKB-UniRule"/>
</dbReference>
<dbReference type="InterPro" id="IPR010914">
    <property type="entry name" value="RsgA_GTPase_dom"/>
</dbReference>
<dbReference type="AlphaFoldDB" id="A0A418YPK6"/>
<dbReference type="PROSITE" id="PS51721">
    <property type="entry name" value="G_CP"/>
    <property type="match status" value="1"/>
</dbReference>
<dbReference type="PROSITE" id="PS50936">
    <property type="entry name" value="ENGC_GTPASE"/>
    <property type="match status" value="1"/>
</dbReference>
<keyword evidence="2 10" id="KW-0690">Ribosome biogenesis</keyword>
<evidence type="ECO:0000256" key="10">
    <source>
        <dbReference type="HAMAP-Rule" id="MF_01820"/>
    </source>
</evidence>
<dbReference type="InterPro" id="IPR004881">
    <property type="entry name" value="Ribosome_biogen_GTPase_RsgA"/>
</dbReference>
<dbReference type="InterPro" id="IPR030378">
    <property type="entry name" value="G_CP_dom"/>
</dbReference>
<feature type="binding site" evidence="10">
    <location>
        <begin position="199"/>
        <end position="207"/>
    </location>
    <ligand>
        <name>GTP</name>
        <dbReference type="ChEBI" id="CHEBI:37565"/>
    </ligand>
</feature>
<keyword evidence="14" id="KW-1185">Reference proteome</keyword>
<comment type="subunit">
    <text evidence="10">Monomer. Associates with 30S ribosomal subunit, binds 16S rRNA.</text>
</comment>
<organism evidence="13 14">
    <name type="scientific">Sphingobium terrigena</name>
    <dbReference type="NCBI Taxonomy" id="2304063"/>
    <lineage>
        <taxon>Bacteria</taxon>
        <taxon>Pseudomonadati</taxon>
        <taxon>Pseudomonadota</taxon>
        <taxon>Alphaproteobacteria</taxon>
        <taxon>Sphingomonadales</taxon>
        <taxon>Sphingomonadaceae</taxon>
        <taxon>Sphingobium</taxon>
    </lineage>
</organism>
<sequence>MEATHQTLDELGWRAFFSAQVPEADDNGGKPYRVMAVHRGKIAVAGEGGVLDIQPGFGDGLAAEDHPTVGDWVLIDPATLQITQILQRASLFKRRAPGGDQKTQLIAANVDTLFIVASCNQDFSIPRLERYLILAREVGVHPVIVLTKTDLTDTPEVFAAAARDLQPGLQVETINGKDPTSAARLSDWCGKGQTVALVGSSGVGKSTLVNTLRGSNSIATQDIRKADGTGRHTTTVREMHRLHQGGWLLDTPGMRELQLTDVASGLAVVFADIVEATEQCHFSDCAHKGEPGCAVQAAINDGRLTPARLDRWRALVAEETYNSASPAERRALDRIAAAAAAKRK</sequence>
<reference evidence="13 14" key="1">
    <citation type="submission" date="2018-08" db="EMBL/GenBank/DDBJ databases">
        <title>Sphingobium sp. EO9.</title>
        <authorList>
            <person name="Park Y."/>
            <person name="Kim K.H."/>
            <person name="Jeon C.O."/>
        </authorList>
    </citation>
    <scope>NUCLEOTIDE SEQUENCE [LARGE SCALE GENOMIC DNA]</scope>
    <source>
        <strain evidence="13 14">EO9</strain>
    </source>
</reference>
<evidence type="ECO:0000256" key="4">
    <source>
        <dbReference type="ARBA" id="ARBA00022730"/>
    </source>
</evidence>
<keyword evidence="8 10" id="KW-0694">RNA-binding</keyword>
<feature type="binding site" evidence="10">
    <location>
        <position position="280"/>
    </location>
    <ligand>
        <name>Zn(2+)</name>
        <dbReference type="ChEBI" id="CHEBI:29105"/>
    </ligand>
</feature>
<feature type="domain" description="CP-type G" evidence="12">
    <location>
        <begin position="99"/>
        <end position="257"/>
    </location>
</feature>
<evidence type="ECO:0000259" key="12">
    <source>
        <dbReference type="PROSITE" id="PS51721"/>
    </source>
</evidence>
<dbReference type="Gene3D" id="1.10.40.50">
    <property type="entry name" value="Probable gtpase engc, domain 3"/>
    <property type="match status" value="1"/>
</dbReference>
<feature type="binding site" evidence="10">
    <location>
        <begin position="147"/>
        <end position="150"/>
    </location>
    <ligand>
        <name>GTP</name>
        <dbReference type="ChEBI" id="CHEBI:37565"/>
    </ligand>
</feature>
<gene>
    <name evidence="10 13" type="primary">rsgA</name>
    <name evidence="13" type="ORF">D0Z70_16910</name>
</gene>
<comment type="cofactor">
    <cofactor evidence="10">
        <name>Zn(2+)</name>
        <dbReference type="ChEBI" id="CHEBI:29105"/>
    </cofactor>
    <text evidence="10">Binds 1 zinc ion per subunit.</text>
</comment>
<feature type="domain" description="EngC GTPase" evidence="11">
    <location>
        <begin position="108"/>
        <end position="255"/>
    </location>
</feature>